<evidence type="ECO:0000313" key="2">
    <source>
        <dbReference type="EMBL" id="RZQ61383.1"/>
    </source>
</evidence>
<feature type="transmembrane region" description="Helical" evidence="1">
    <location>
        <begin position="90"/>
        <end position="113"/>
    </location>
</feature>
<comment type="caution">
    <text evidence="2">The sequence shown here is derived from an EMBL/GenBank/DDBJ whole genome shotgun (WGS) entry which is preliminary data.</text>
</comment>
<dbReference type="AlphaFoldDB" id="A0A4Q7J506"/>
<proteinExistence type="predicted"/>
<organism evidence="2 3">
    <name type="scientific">Amycolatopsis suaedae</name>
    <dbReference type="NCBI Taxonomy" id="2510978"/>
    <lineage>
        <taxon>Bacteria</taxon>
        <taxon>Bacillati</taxon>
        <taxon>Actinomycetota</taxon>
        <taxon>Actinomycetes</taxon>
        <taxon>Pseudonocardiales</taxon>
        <taxon>Pseudonocardiaceae</taxon>
        <taxon>Amycolatopsis</taxon>
    </lineage>
</organism>
<name>A0A4Q7J506_9PSEU</name>
<keyword evidence="1" id="KW-0812">Transmembrane</keyword>
<dbReference type="EMBL" id="SFCC01000012">
    <property type="protein sequence ID" value="RZQ61383.1"/>
    <property type="molecule type" value="Genomic_DNA"/>
</dbReference>
<dbReference type="RefSeq" id="WP_130477686.1">
    <property type="nucleotide sequence ID" value="NZ_SFCC01000012.1"/>
</dbReference>
<accession>A0A4Q7J506</accession>
<keyword evidence="1" id="KW-0472">Membrane</keyword>
<keyword evidence="3" id="KW-1185">Reference proteome</keyword>
<gene>
    <name evidence="2" type="ORF">EWH70_23650</name>
</gene>
<protein>
    <submittedName>
        <fullName evidence="2">Uncharacterized protein</fullName>
    </submittedName>
</protein>
<evidence type="ECO:0000313" key="3">
    <source>
        <dbReference type="Proteomes" id="UP000292003"/>
    </source>
</evidence>
<evidence type="ECO:0000256" key="1">
    <source>
        <dbReference type="SAM" id="Phobius"/>
    </source>
</evidence>
<keyword evidence="1" id="KW-1133">Transmembrane helix</keyword>
<sequence>MTAGVVTRERAHLPVTLGVVGAGVGTGVCWLDLYLVSAARRLCQTGVPALTESATVVFTVQPLLWLGNFVAFTVLFSAVFPLFTGAASRIAAVAGVIACGLLTAVVLAGSVWVSMAVWLPEHAAAVCVGGAPPWWPAFLPV</sequence>
<dbReference type="Proteomes" id="UP000292003">
    <property type="component" value="Unassembled WGS sequence"/>
</dbReference>
<dbReference type="OrthoDB" id="3827993at2"/>
<feature type="transmembrane region" description="Helical" evidence="1">
    <location>
        <begin position="63"/>
        <end position="83"/>
    </location>
</feature>
<reference evidence="2 3" key="1">
    <citation type="submission" date="2019-02" db="EMBL/GenBank/DDBJ databases">
        <title>Draft genome sequence of Amycolatopsis sp. 8-3EHSu isolated from roots of Suaeda maritima.</title>
        <authorList>
            <person name="Duangmal K."/>
            <person name="Chantavorakit T."/>
        </authorList>
    </citation>
    <scope>NUCLEOTIDE SEQUENCE [LARGE SCALE GENOMIC DNA]</scope>
    <source>
        <strain evidence="2 3">8-3EHSu</strain>
    </source>
</reference>